<reference evidence="2" key="1">
    <citation type="submission" date="2015-07" db="EMBL/GenBank/DDBJ databases">
        <title>Draft genome sequence of a Pseudoalteromonas rubra strain, OCN096, isolated from Kaneohe Bay, Oahu, Hawaii.</title>
        <authorList>
            <person name="Beurmann S."/>
            <person name="Ushijima B."/>
            <person name="Belcaid M."/>
            <person name="Callahan S.M."/>
            <person name="Aeby G.S."/>
        </authorList>
    </citation>
    <scope>NUCLEOTIDE SEQUENCE [LARGE SCALE GENOMIC DNA]</scope>
    <source>
        <strain evidence="2">OCN096</strain>
    </source>
</reference>
<dbReference type="OrthoDB" id="6312086at2"/>
<organism evidence="1 2">
    <name type="scientific">Pseudoalteromonas rubra</name>
    <dbReference type="NCBI Taxonomy" id="43658"/>
    <lineage>
        <taxon>Bacteria</taxon>
        <taxon>Pseudomonadati</taxon>
        <taxon>Pseudomonadota</taxon>
        <taxon>Gammaproteobacteria</taxon>
        <taxon>Alteromonadales</taxon>
        <taxon>Pseudoalteromonadaceae</taxon>
        <taxon>Pseudoalteromonas</taxon>
    </lineage>
</organism>
<evidence type="ECO:0000313" key="2">
    <source>
        <dbReference type="Proteomes" id="UP000036850"/>
    </source>
</evidence>
<proteinExistence type="predicted"/>
<protein>
    <submittedName>
        <fullName evidence="1">Uncharacterized protein</fullName>
    </submittedName>
</protein>
<gene>
    <name evidence="1" type="ORF">AC626_11290</name>
</gene>
<dbReference type="Proteomes" id="UP000036850">
    <property type="component" value="Unassembled WGS sequence"/>
</dbReference>
<dbReference type="PATRIC" id="fig|43658.6.peg.5118"/>
<comment type="caution">
    <text evidence="1">The sequence shown here is derived from an EMBL/GenBank/DDBJ whole genome shotgun (WGS) entry which is preliminary data.</text>
</comment>
<dbReference type="AlphaFoldDB" id="A0A0L0EU02"/>
<accession>A0A0L0EU02</accession>
<dbReference type="EMBL" id="LFZX01000075">
    <property type="protein sequence ID" value="KNC67353.1"/>
    <property type="molecule type" value="Genomic_DNA"/>
</dbReference>
<evidence type="ECO:0000313" key="1">
    <source>
        <dbReference type="EMBL" id="KNC67353.1"/>
    </source>
</evidence>
<name>A0A0L0EU02_9GAMM</name>
<sequence>MATHTSKGHTSPDITVAVTDMIQAIRSHNLERIKQCYEQATDTQRTAQLRHCFEAASSHSSNYEHYQNIAAHCISQHGLPAGVIAGINTTERVDFFMPALQAASAFNVTNHQGNTFLHCLFANPANPLPPFNYIRSLLLFERNESLAEALVIRNHQGFNALEVYLSFNPQHNALPQHELTAWLALCEALRTLNGVNNDNLTKVMAHLNGANMAGLSGNKHRLTLIASYYQVSVSSLSSMN</sequence>